<protein>
    <recommendedName>
        <fullName evidence="6">F-box domain-containing protein</fullName>
    </recommendedName>
</protein>
<dbReference type="InterPro" id="IPR005174">
    <property type="entry name" value="KIB1-4_b-propeller"/>
</dbReference>
<accession>A0AAD8VFB7</accession>
<dbReference type="AlphaFoldDB" id="A0AAD8VFB7"/>
<reference evidence="4" key="1">
    <citation type="submission" date="2023-07" db="EMBL/GenBank/DDBJ databases">
        <title>A chromosome-level genome assembly of Lolium multiflorum.</title>
        <authorList>
            <person name="Chen Y."/>
            <person name="Copetti D."/>
            <person name="Kolliker R."/>
            <person name="Studer B."/>
        </authorList>
    </citation>
    <scope>NUCLEOTIDE SEQUENCE</scope>
    <source>
        <strain evidence="4">02402/16</strain>
        <tissue evidence="4">Leaf</tissue>
    </source>
</reference>
<comment type="caution">
    <text evidence="4">The sequence shown here is derived from an EMBL/GenBank/DDBJ whole genome shotgun (WGS) entry which is preliminary data.</text>
</comment>
<keyword evidence="5" id="KW-1185">Reference proteome</keyword>
<evidence type="ECO:0008006" key="6">
    <source>
        <dbReference type="Google" id="ProtNLM"/>
    </source>
</evidence>
<dbReference type="InterPro" id="IPR001810">
    <property type="entry name" value="F-box_dom"/>
</dbReference>
<evidence type="ECO:0000259" key="3">
    <source>
        <dbReference type="Pfam" id="PF03478"/>
    </source>
</evidence>
<dbReference type="Pfam" id="PF00646">
    <property type="entry name" value="F-box"/>
    <property type="match status" value="1"/>
</dbReference>
<dbReference type="EMBL" id="JAUUTY010000007">
    <property type="protein sequence ID" value="KAK1604219.1"/>
    <property type="molecule type" value="Genomic_DNA"/>
</dbReference>
<evidence type="ECO:0000259" key="2">
    <source>
        <dbReference type="Pfam" id="PF00646"/>
    </source>
</evidence>
<evidence type="ECO:0000313" key="5">
    <source>
        <dbReference type="Proteomes" id="UP001231189"/>
    </source>
</evidence>
<sequence>MEADQESRWPDLPLDLLGLVLGRLPFLADRICFGAVSRRLRCSIKLLPVVYPQLPWIVLHDGTLFDLCNNVPVYQVRLPRDASCYSAGDNMLFLLHDDGRCSIMNALSGDTTHLPELAAVLRNDGVVEEHVRKVAMSKSLPDHGPIIIALLVGNMVILSSCRPAGETNSCLVAMIAAPIDDISFYQDRLSLVGKASSVAHLPMRHRIKMEPYVQTETYELDNGGSLVFERDLFLVSEKRTPTSPVPRSPDPHPRRGTAVDDHR</sequence>
<evidence type="ECO:0000313" key="4">
    <source>
        <dbReference type="EMBL" id="KAK1604219.1"/>
    </source>
</evidence>
<gene>
    <name evidence="4" type="ORF">QYE76_027892</name>
</gene>
<organism evidence="4 5">
    <name type="scientific">Lolium multiflorum</name>
    <name type="common">Italian ryegrass</name>
    <name type="synonym">Lolium perenne subsp. multiflorum</name>
    <dbReference type="NCBI Taxonomy" id="4521"/>
    <lineage>
        <taxon>Eukaryota</taxon>
        <taxon>Viridiplantae</taxon>
        <taxon>Streptophyta</taxon>
        <taxon>Embryophyta</taxon>
        <taxon>Tracheophyta</taxon>
        <taxon>Spermatophyta</taxon>
        <taxon>Magnoliopsida</taxon>
        <taxon>Liliopsida</taxon>
        <taxon>Poales</taxon>
        <taxon>Poaceae</taxon>
        <taxon>BOP clade</taxon>
        <taxon>Pooideae</taxon>
        <taxon>Poodae</taxon>
        <taxon>Poeae</taxon>
        <taxon>Poeae Chloroplast Group 2 (Poeae type)</taxon>
        <taxon>Loliodinae</taxon>
        <taxon>Loliinae</taxon>
        <taxon>Lolium</taxon>
    </lineage>
</organism>
<proteinExistence type="predicted"/>
<name>A0AAD8VFB7_LOLMU</name>
<dbReference type="PANTHER" id="PTHR33110:SF126">
    <property type="entry name" value="DUF295 DOMAIN-CONTAINING PROTEIN"/>
    <property type="match status" value="1"/>
</dbReference>
<feature type="domain" description="KIB1-4 beta-propeller" evidence="3">
    <location>
        <begin position="72"/>
        <end position="204"/>
    </location>
</feature>
<dbReference type="Pfam" id="PF03478">
    <property type="entry name" value="Beta-prop_KIB1-4"/>
    <property type="match status" value="1"/>
</dbReference>
<dbReference type="Proteomes" id="UP001231189">
    <property type="component" value="Unassembled WGS sequence"/>
</dbReference>
<evidence type="ECO:0000256" key="1">
    <source>
        <dbReference type="SAM" id="MobiDB-lite"/>
    </source>
</evidence>
<feature type="compositionally biased region" description="Basic and acidic residues" evidence="1">
    <location>
        <begin position="249"/>
        <end position="263"/>
    </location>
</feature>
<feature type="region of interest" description="Disordered" evidence="1">
    <location>
        <begin position="238"/>
        <end position="263"/>
    </location>
</feature>
<dbReference type="PANTHER" id="PTHR33110">
    <property type="entry name" value="F-BOX/KELCH-REPEAT PROTEIN-RELATED"/>
    <property type="match status" value="1"/>
</dbReference>
<feature type="domain" description="F-box" evidence="2">
    <location>
        <begin position="9"/>
        <end position="47"/>
    </location>
</feature>